<name>A0AAU9UNC2_EUPED</name>
<protein>
    <submittedName>
        <fullName evidence="1">Uncharacterized protein</fullName>
    </submittedName>
</protein>
<dbReference type="EMBL" id="CAKOGL010000023">
    <property type="protein sequence ID" value="CAH2100900.1"/>
    <property type="molecule type" value="Genomic_DNA"/>
</dbReference>
<comment type="caution">
    <text evidence="1">The sequence shown here is derived from an EMBL/GenBank/DDBJ whole genome shotgun (WGS) entry which is preliminary data.</text>
</comment>
<dbReference type="Proteomes" id="UP001153954">
    <property type="component" value="Unassembled WGS sequence"/>
</dbReference>
<evidence type="ECO:0000313" key="1">
    <source>
        <dbReference type="EMBL" id="CAH2100900.1"/>
    </source>
</evidence>
<reference evidence="1" key="1">
    <citation type="submission" date="2022-03" db="EMBL/GenBank/DDBJ databases">
        <authorList>
            <person name="Tunstrom K."/>
        </authorList>
    </citation>
    <scope>NUCLEOTIDE SEQUENCE</scope>
</reference>
<organism evidence="1 2">
    <name type="scientific">Euphydryas editha</name>
    <name type="common">Edith's checkerspot</name>
    <dbReference type="NCBI Taxonomy" id="104508"/>
    <lineage>
        <taxon>Eukaryota</taxon>
        <taxon>Metazoa</taxon>
        <taxon>Ecdysozoa</taxon>
        <taxon>Arthropoda</taxon>
        <taxon>Hexapoda</taxon>
        <taxon>Insecta</taxon>
        <taxon>Pterygota</taxon>
        <taxon>Neoptera</taxon>
        <taxon>Endopterygota</taxon>
        <taxon>Lepidoptera</taxon>
        <taxon>Glossata</taxon>
        <taxon>Ditrysia</taxon>
        <taxon>Papilionoidea</taxon>
        <taxon>Nymphalidae</taxon>
        <taxon>Nymphalinae</taxon>
        <taxon>Euphydryas</taxon>
    </lineage>
</organism>
<gene>
    <name evidence="1" type="ORF">EEDITHA_LOCUS15709</name>
</gene>
<accession>A0AAU9UNC2</accession>
<proteinExistence type="predicted"/>
<dbReference type="AlphaFoldDB" id="A0AAU9UNC2"/>
<sequence length="189" mass="21939">MCKDHFDLPKDMENYMEYHVMGLVSQVRMKPGCMPTKFDCQPDRKSRTPNTTERPFIIKKRRLMTIKECEKEFGESSVIQHPKSENISIVNAGSQVIDEHQHNVIQTADKSIQAHIFPKFRSKTIQTKIKYFNQAFPPIKNCSLYSVGTSPLKVEISYNTKPSKCNFKNVIENYIRKNSLTVIFPIHVQ</sequence>
<keyword evidence="2" id="KW-1185">Reference proteome</keyword>
<evidence type="ECO:0000313" key="2">
    <source>
        <dbReference type="Proteomes" id="UP001153954"/>
    </source>
</evidence>